<dbReference type="PANTHER" id="PTHR21386">
    <property type="entry name" value="INSCUTEABLE"/>
    <property type="match status" value="1"/>
</dbReference>
<feature type="domain" description="Protein inscuteable homologue C-terminal" evidence="2">
    <location>
        <begin position="360"/>
        <end position="809"/>
    </location>
</feature>
<feature type="compositionally biased region" description="Low complexity" evidence="1">
    <location>
        <begin position="52"/>
        <end position="63"/>
    </location>
</feature>
<feature type="region of interest" description="Disordered" evidence="1">
    <location>
        <begin position="199"/>
        <end position="225"/>
    </location>
</feature>
<dbReference type="InterPro" id="IPR016024">
    <property type="entry name" value="ARM-type_fold"/>
</dbReference>
<dbReference type="CTD" id="387755"/>
<dbReference type="GO" id="GO:0009786">
    <property type="term" value="P:regulation of asymmetric cell division"/>
    <property type="evidence" value="ECO:0007669"/>
    <property type="project" value="TreeGrafter"/>
</dbReference>
<name>A0A7M7KB97_VARDE</name>
<accession>A0A7M7KB97</accession>
<evidence type="ECO:0000259" key="2">
    <source>
        <dbReference type="Pfam" id="PF19427"/>
    </source>
</evidence>
<dbReference type="OrthoDB" id="5796379at2759"/>
<feature type="compositionally biased region" description="Polar residues" evidence="1">
    <location>
        <begin position="204"/>
        <end position="219"/>
    </location>
</feature>
<dbReference type="Gene3D" id="1.25.10.10">
    <property type="entry name" value="Leucine-rich Repeat Variant"/>
    <property type="match status" value="2"/>
</dbReference>
<keyword evidence="4" id="KW-1185">Reference proteome</keyword>
<evidence type="ECO:0000256" key="1">
    <source>
        <dbReference type="SAM" id="MobiDB-lite"/>
    </source>
</evidence>
<dbReference type="InterPro" id="IPR038205">
    <property type="entry name" value="INSC_LBD_sf"/>
</dbReference>
<dbReference type="SMART" id="SM00185">
    <property type="entry name" value="ARM"/>
    <property type="match status" value="3"/>
</dbReference>
<proteinExistence type="predicted"/>
<sequence length="809" mass="89930">MVHYDRVYGNISKSASFHNKLVPSGKNSVNSSFESDYHKPAKGVSATRLTRKSSTGSTTTSASEVEDGRQSSFSCSSSEAEWLVQSIEQVCRKTLFKQVATNTVNEFVASPATKTEKLPSPILKHKTPVVEPKKSPVTSTPKRHNQTKSLIRRCSLRLRRSDDTKKKMVRFASAEDVFSVSGREEFTETELSVPIASLPLRGKSSPSPQKPVQLNSSGESHIYDPVTPIHMETPRVPVRHRRSLQQVTKRLNFDDTFTSDNSHIYATAFEQPQPSNAVQLEESHPLSHYLQWIVEQSDLNAAPSVQQWLKQTRTQVETECLSALQSKSLTKDPILAAILGVGDAQEAISRLQDRHENVQATVGHVTRRLEQGQWVKFCSSVPGLSTEVNDFLLEYRCIIENSSPYSRSVERHMYETLRRLREVGSRPNSKPQTLTEFENIQSLMADVKNTLQTLANSLFLKEIAKIVKIIEENKRHKRAALGCSRRAAAALCTLAQDSPSMCDLITRVNGVEALLSVCEIRELRCIWPTALRALTLLCSQTAATRAFDQCAGVLIIRDILQDKNSSEQEKTEAVGLLTQITAPWTETPVLRGMKESMDQLIKSLTEVMNKAGNSEEFLLATAAVANLSFLDPIAVAYLHKYGTTRNLIMACRHKSIAQSVFVKDQVATVLANVASEKACHRDVVECGGLTVLLSLLQLRPNMLQKQVEVDICERIQQKSAIALARLCTSAMVAERVIQMQGVHRLVALCKEPKERNNADSVLVACLAALRKIAAVCSPIDMEAIGAHDLVSKELWDTFQMYSSKTESYV</sequence>
<dbReference type="AlphaFoldDB" id="A0A7M7KB97"/>
<dbReference type="EnsemblMetazoa" id="XM_022807424">
    <property type="protein sequence ID" value="XP_022663159"/>
    <property type="gene ID" value="LOC111251120"/>
</dbReference>
<dbReference type="RefSeq" id="XP_022663159.1">
    <property type="nucleotide sequence ID" value="XM_022807424.1"/>
</dbReference>
<evidence type="ECO:0000313" key="4">
    <source>
        <dbReference type="Proteomes" id="UP000594260"/>
    </source>
</evidence>
<dbReference type="GO" id="GO:0008093">
    <property type="term" value="F:cytoskeletal anchor activity"/>
    <property type="evidence" value="ECO:0007669"/>
    <property type="project" value="TreeGrafter"/>
</dbReference>
<dbReference type="InterPro" id="IPR039921">
    <property type="entry name" value="Inscuteable"/>
</dbReference>
<dbReference type="PANTHER" id="PTHR21386:SF0">
    <property type="entry name" value="PROTEIN INSCUTEABLE HOMOLOG"/>
    <property type="match status" value="1"/>
</dbReference>
<dbReference type="Pfam" id="PF19427">
    <property type="entry name" value="Insc_C"/>
    <property type="match status" value="1"/>
</dbReference>
<dbReference type="GO" id="GO:0045179">
    <property type="term" value="C:apical cortex"/>
    <property type="evidence" value="ECO:0007669"/>
    <property type="project" value="TreeGrafter"/>
</dbReference>
<dbReference type="GO" id="GO:0045176">
    <property type="term" value="P:apical protein localization"/>
    <property type="evidence" value="ECO:0007669"/>
    <property type="project" value="TreeGrafter"/>
</dbReference>
<dbReference type="CDD" id="cd21966">
    <property type="entry name" value="INSC_LBD"/>
    <property type="match status" value="1"/>
</dbReference>
<protein>
    <recommendedName>
        <fullName evidence="2">Protein inscuteable homologue C-terminal domain-containing protein</fullName>
    </recommendedName>
</protein>
<dbReference type="GO" id="GO:0008356">
    <property type="term" value="P:asymmetric cell division"/>
    <property type="evidence" value="ECO:0007669"/>
    <property type="project" value="InterPro"/>
</dbReference>
<reference evidence="3" key="1">
    <citation type="submission" date="2021-01" db="UniProtKB">
        <authorList>
            <consortium name="EnsemblMetazoa"/>
        </authorList>
    </citation>
    <scope>IDENTIFICATION</scope>
</reference>
<dbReference type="InParanoid" id="A0A7M7KB97"/>
<dbReference type="Gene3D" id="6.20.200.10">
    <property type="entry name" value="Inscuteable LGN-binding domain"/>
    <property type="match status" value="1"/>
</dbReference>
<dbReference type="SUPFAM" id="SSF48371">
    <property type="entry name" value="ARM repeat"/>
    <property type="match status" value="1"/>
</dbReference>
<dbReference type="InterPro" id="IPR045789">
    <property type="entry name" value="Insc_C"/>
</dbReference>
<dbReference type="GO" id="GO:0000132">
    <property type="term" value="P:establishment of mitotic spindle orientation"/>
    <property type="evidence" value="ECO:0007669"/>
    <property type="project" value="TreeGrafter"/>
</dbReference>
<dbReference type="InterPro" id="IPR011989">
    <property type="entry name" value="ARM-like"/>
</dbReference>
<evidence type="ECO:0000313" key="3">
    <source>
        <dbReference type="EnsemblMetazoa" id="XP_022663159"/>
    </source>
</evidence>
<dbReference type="OMA" id="YMCRLFI"/>
<dbReference type="Proteomes" id="UP000594260">
    <property type="component" value="Unplaced"/>
</dbReference>
<dbReference type="GeneID" id="111251120"/>
<feature type="region of interest" description="Disordered" evidence="1">
    <location>
        <begin position="28"/>
        <end position="71"/>
    </location>
</feature>
<organism evidence="3 4">
    <name type="scientific">Varroa destructor</name>
    <name type="common">Honeybee mite</name>
    <dbReference type="NCBI Taxonomy" id="109461"/>
    <lineage>
        <taxon>Eukaryota</taxon>
        <taxon>Metazoa</taxon>
        <taxon>Ecdysozoa</taxon>
        <taxon>Arthropoda</taxon>
        <taxon>Chelicerata</taxon>
        <taxon>Arachnida</taxon>
        <taxon>Acari</taxon>
        <taxon>Parasitiformes</taxon>
        <taxon>Mesostigmata</taxon>
        <taxon>Gamasina</taxon>
        <taxon>Dermanyssoidea</taxon>
        <taxon>Varroidae</taxon>
        <taxon>Varroa</taxon>
    </lineage>
</organism>
<dbReference type="KEGG" id="vde:111251120"/>
<dbReference type="InterPro" id="IPR000225">
    <property type="entry name" value="Armadillo"/>
</dbReference>